<dbReference type="InterPro" id="IPR011701">
    <property type="entry name" value="MFS"/>
</dbReference>
<evidence type="ECO:0000256" key="3">
    <source>
        <dbReference type="ARBA" id="ARBA00022692"/>
    </source>
</evidence>
<feature type="transmembrane region" description="Helical" evidence="6">
    <location>
        <begin position="129"/>
        <end position="154"/>
    </location>
</feature>
<keyword evidence="4 6" id="KW-1133">Transmembrane helix</keyword>
<evidence type="ECO:0000256" key="4">
    <source>
        <dbReference type="ARBA" id="ARBA00022989"/>
    </source>
</evidence>
<feature type="transmembrane region" description="Helical" evidence="6">
    <location>
        <begin position="247"/>
        <end position="268"/>
    </location>
</feature>
<dbReference type="PROSITE" id="PS50850">
    <property type="entry name" value="MFS"/>
    <property type="match status" value="1"/>
</dbReference>
<keyword evidence="5 6" id="KW-0472">Membrane</keyword>
<gene>
    <name evidence="8" type="ORF">ACFOW7_11310</name>
</gene>
<sequence>MTPSPLRILLPFSLGYFFSYCLRTINGAIAPRLAAELGLDAATLGLMTSAYFLAFASAQLPIGLAIDRFGPRRVNVTLLAIAVSGCLLFALARDAGLLIVARSLIGFGVSGCLMTAIKANAQWFPLARLPALSGWVSFAGLFGAVVSTLPVAWIVERGGIETVFLLAAGVGLTAALVQWTLVPDHPTQQVGKSLRQDLAGMVEVFTARRFWSLAAVAAVALGSHMAMQGLWVGQWLRQVRHLDETQAGATLMMMMLGGLTGALLWGQLASRLARRGIPTLWVYAGASALHLVTLGLMAADAAVSTTALIVVYGLSGIVGNLTYAVITSRFPVELAGRANTSVNLLIFVVAFITQAGYGYALAALTQQGLTIAQAYGVVLGGTGVVVAVLLLWALLDRSARQP</sequence>
<evidence type="ECO:0000259" key="7">
    <source>
        <dbReference type="PROSITE" id="PS50850"/>
    </source>
</evidence>
<dbReference type="Pfam" id="PF07690">
    <property type="entry name" value="MFS_1"/>
    <property type="match status" value="1"/>
</dbReference>
<dbReference type="InterPro" id="IPR036259">
    <property type="entry name" value="MFS_trans_sf"/>
</dbReference>
<dbReference type="EMBL" id="JBHSBU010000001">
    <property type="protein sequence ID" value="MFC4159933.1"/>
    <property type="molecule type" value="Genomic_DNA"/>
</dbReference>
<evidence type="ECO:0000313" key="9">
    <source>
        <dbReference type="Proteomes" id="UP001595791"/>
    </source>
</evidence>
<protein>
    <submittedName>
        <fullName evidence="8">MFS transporter</fullName>
    </submittedName>
</protein>
<dbReference type="RefSeq" id="WP_378164217.1">
    <property type="nucleotide sequence ID" value="NZ_JBHSBU010000001.1"/>
</dbReference>
<feature type="transmembrane region" description="Helical" evidence="6">
    <location>
        <begin position="372"/>
        <end position="395"/>
    </location>
</feature>
<dbReference type="InterPro" id="IPR050189">
    <property type="entry name" value="MFS_Efflux_Transporters"/>
</dbReference>
<accession>A0ABV8MP18</accession>
<comment type="subcellular location">
    <subcellularLocation>
        <location evidence="1">Cell membrane</location>
        <topology evidence="1">Multi-pass membrane protein</topology>
    </subcellularLocation>
</comment>
<keyword evidence="9" id="KW-1185">Reference proteome</keyword>
<proteinExistence type="predicted"/>
<reference evidence="9" key="1">
    <citation type="journal article" date="2019" name="Int. J. Syst. Evol. Microbiol.">
        <title>The Global Catalogue of Microorganisms (GCM) 10K type strain sequencing project: providing services to taxonomists for standard genome sequencing and annotation.</title>
        <authorList>
            <consortium name="The Broad Institute Genomics Platform"/>
            <consortium name="The Broad Institute Genome Sequencing Center for Infectious Disease"/>
            <person name="Wu L."/>
            <person name="Ma J."/>
        </authorList>
    </citation>
    <scope>NUCLEOTIDE SEQUENCE [LARGE SCALE GENOMIC DNA]</scope>
    <source>
        <strain evidence="9">LMG 29894</strain>
    </source>
</reference>
<dbReference type="Gene3D" id="1.20.1250.20">
    <property type="entry name" value="MFS general substrate transporter like domains"/>
    <property type="match status" value="2"/>
</dbReference>
<feature type="transmembrane region" description="Helical" evidence="6">
    <location>
        <begin position="39"/>
        <end position="62"/>
    </location>
</feature>
<evidence type="ECO:0000256" key="6">
    <source>
        <dbReference type="SAM" id="Phobius"/>
    </source>
</evidence>
<dbReference type="SUPFAM" id="SSF103473">
    <property type="entry name" value="MFS general substrate transporter"/>
    <property type="match status" value="1"/>
</dbReference>
<feature type="transmembrane region" description="Helical" evidence="6">
    <location>
        <begin position="338"/>
        <end position="360"/>
    </location>
</feature>
<evidence type="ECO:0000256" key="1">
    <source>
        <dbReference type="ARBA" id="ARBA00004651"/>
    </source>
</evidence>
<organism evidence="8 9">
    <name type="scientific">Chitinimonas lacunae</name>
    <dbReference type="NCBI Taxonomy" id="1963018"/>
    <lineage>
        <taxon>Bacteria</taxon>
        <taxon>Pseudomonadati</taxon>
        <taxon>Pseudomonadota</taxon>
        <taxon>Betaproteobacteria</taxon>
        <taxon>Neisseriales</taxon>
        <taxon>Chitinibacteraceae</taxon>
        <taxon>Chitinimonas</taxon>
    </lineage>
</organism>
<feature type="transmembrane region" description="Helical" evidence="6">
    <location>
        <begin position="280"/>
        <end position="299"/>
    </location>
</feature>
<evidence type="ECO:0000256" key="5">
    <source>
        <dbReference type="ARBA" id="ARBA00023136"/>
    </source>
</evidence>
<feature type="transmembrane region" description="Helical" evidence="6">
    <location>
        <begin position="74"/>
        <end position="92"/>
    </location>
</feature>
<feature type="transmembrane region" description="Helical" evidence="6">
    <location>
        <begin position="98"/>
        <end position="117"/>
    </location>
</feature>
<feature type="transmembrane region" description="Helical" evidence="6">
    <location>
        <begin position="305"/>
        <end position="326"/>
    </location>
</feature>
<dbReference type="PANTHER" id="PTHR43124">
    <property type="entry name" value="PURINE EFFLUX PUMP PBUE"/>
    <property type="match status" value="1"/>
</dbReference>
<evidence type="ECO:0000256" key="2">
    <source>
        <dbReference type="ARBA" id="ARBA00022475"/>
    </source>
</evidence>
<feature type="transmembrane region" description="Helical" evidence="6">
    <location>
        <begin position="210"/>
        <end position="227"/>
    </location>
</feature>
<dbReference type="PANTHER" id="PTHR43124:SF3">
    <property type="entry name" value="CHLORAMPHENICOL EFFLUX PUMP RV0191"/>
    <property type="match status" value="1"/>
</dbReference>
<feature type="transmembrane region" description="Helical" evidence="6">
    <location>
        <begin position="160"/>
        <end position="182"/>
    </location>
</feature>
<keyword evidence="3 6" id="KW-0812">Transmembrane</keyword>
<dbReference type="Proteomes" id="UP001595791">
    <property type="component" value="Unassembled WGS sequence"/>
</dbReference>
<feature type="domain" description="Major facilitator superfamily (MFS) profile" evidence="7">
    <location>
        <begin position="8"/>
        <end position="399"/>
    </location>
</feature>
<evidence type="ECO:0000313" key="8">
    <source>
        <dbReference type="EMBL" id="MFC4159933.1"/>
    </source>
</evidence>
<keyword evidence="2" id="KW-1003">Cell membrane</keyword>
<comment type="caution">
    <text evidence="8">The sequence shown here is derived from an EMBL/GenBank/DDBJ whole genome shotgun (WGS) entry which is preliminary data.</text>
</comment>
<name>A0ABV8MP18_9NEIS</name>
<dbReference type="InterPro" id="IPR020846">
    <property type="entry name" value="MFS_dom"/>
</dbReference>